<dbReference type="Gene3D" id="2.170.120.40">
    <property type="entry name" value="YbbR-like domain"/>
    <property type="match status" value="1"/>
</dbReference>
<evidence type="ECO:0000313" key="2">
    <source>
        <dbReference type="EMBL" id="WKN39904.1"/>
    </source>
</evidence>
<dbReference type="EMBL" id="CP120682">
    <property type="protein sequence ID" value="WKN39904.1"/>
    <property type="molecule type" value="Genomic_DNA"/>
</dbReference>
<accession>A0AA49PYZ5</accession>
<evidence type="ECO:0008006" key="3">
    <source>
        <dbReference type="Google" id="ProtNLM"/>
    </source>
</evidence>
<organism evidence="2">
    <name type="scientific">Roseihalotalea indica</name>
    <dbReference type="NCBI Taxonomy" id="2867963"/>
    <lineage>
        <taxon>Bacteria</taxon>
        <taxon>Pseudomonadati</taxon>
        <taxon>Bacteroidota</taxon>
        <taxon>Cytophagia</taxon>
        <taxon>Cytophagales</taxon>
        <taxon>Catalimonadaceae</taxon>
        <taxon>Roseihalotalea</taxon>
    </lineage>
</organism>
<reference evidence="2" key="1">
    <citation type="journal article" date="2023" name="Comput. Struct. Biotechnol. J.">
        <title>Discovery of a novel marine Bacteroidetes with a rich repertoire of carbohydrate-active enzymes.</title>
        <authorList>
            <person name="Chen B."/>
            <person name="Liu G."/>
            <person name="Chen Q."/>
            <person name="Wang H."/>
            <person name="Liu L."/>
            <person name="Tang K."/>
        </authorList>
    </citation>
    <scope>NUCLEOTIDE SEQUENCE</scope>
    <source>
        <strain evidence="2">TK19036</strain>
    </source>
</reference>
<keyword evidence="1" id="KW-0472">Membrane</keyword>
<keyword evidence="1" id="KW-1133">Transmembrane helix</keyword>
<gene>
    <name evidence="2" type="ORF">K4G66_14520</name>
</gene>
<reference evidence="2" key="2">
    <citation type="journal article" date="2024" name="Antonie Van Leeuwenhoek">
        <title>Roseihalotalea indica gen. nov., sp. nov., a halophilic Bacteroidetes from mesopelagic Southwest Indian Ocean with higher carbohydrate metabolic potential.</title>
        <authorList>
            <person name="Chen B."/>
            <person name="Zhang M."/>
            <person name="Lin D."/>
            <person name="Ye J."/>
            <person name="Tang K."/>
        </authorList>
    </citation>
    <scope>NUCLEOTIDE SEQUENCE</scope>
    <source>
        <strain evidence="2">TK19036</strain>
    </source>
</reference>
<sequence>MNRRDKNLQQLTHRLGRLLPSRKGNLKVVILCIIAATTFWFFSALNKTNYTTRIRYPVAFNYQEDSTTYLLSELPEDITVQVTGGGWDLLKKSLRLNTPPVEVNLDTPTQTKYILGQSLAEQVSNNLDNLRLDYVVTDTLRISIDSLMTKNVMIELDNQSLRLAENYRLVSGISISPSRIEVRGPSSLIQQTPDTVQIELDDEEVEGKLQTTLPVPLVDERLSAYPDEVMVSLSAELYTRVERKTPVVLINFPEDSSLYPAQDFVTVSFWLPDDLISPALNQLNFRVEADLETLNPEDSTVTAKLVNFPAIASDISLSPTHIPINNAP</sequence>
<feature type="transmembrane region" description="Helical" evidence="1">
    <location>
        <begin position="24"/>
        <end position="45"/>
    </location>
</feature>
<keyword evidence="1" id="KW-0812">Transmembrane</keyword>
<evidence type="ECO:0000256" key="1">
    <source>
        <dbReference type="SAM" id="Phobius"/>
    </source>
</evidence>
<dbReference type="PANTHER" id="PTHR37804:SF1">
    <property type="entry name" value="CDAA REGULATORY PROTEIN CDAR"/>
    <property type="match status" value="1"/>
</dbReference>
<proteinExistence type="predicted"/>
<dbReference type="AlphaFoldDB" id="A0AA49PYZ5"/>
<dbReference type="PANTHER" id="PTHR37804">
    <property type="entry name" value="CDAA REGULATORY PROTEIN CDAR"/>
    <property type="match status" value="1"/>
</dbReference>
<dbReference type="InterPro" id="IPR053154">
    <property type="entry name" value="c-di-AMP_regulator"/>
</dbReference>
<protein>
    <recommendedName>
        <fullName evidence="3">YbbR-like domain-containing protein</fullName>
    </recommendedName>
</protein>
<name>A0AA49PYZ5_9BACT</name>